<evidence type="ECO:0000256" key="1">
    <source>
        <dbReference type="ARBA" id="ARBA00023125"/>
    </source>
</evidence>
<reference evidence="4 5" key="1">
    <citation type="submission" date="2019-09" db="EMBL/GenBank/DDBJ databases">
        <title>Whole genome shotgun sequencing (WGS) of Ellagibacter isourolithinifaciens DSM 104140(T) and Adlercreutzia muris DSM 29508(T).</title>
        <authorList>
            <person name="Stoll D.A."/>
            <person name="Danylec N."/>
            <person name="Huch M."/>
        </authorList>
    </citation>
    <scope>NUCLEOTIDE SEQUENCE [LARGE SCALE GENOMIC DNA]</scope>
    <source>
        <strain evidence="4 5">DSM 104140</strain>
    </source>
</reference>
<gene>
    <name evidence="4" type="ORF">F8C90_09860</name>
</gene>
<dbReference type="RefSeq" id="WP_158050351.1">
    <property type="nucleotide sequence ID" value="NZ_WAJR01000034.1"/>
</dbReference>
<dbReference type="EMBL" id="WAJR01000034">
    <property type="protein sequence ID" value="KAB1636327.1"/>
    <property type="molecule type" value="Genomic_DNA"/>
</dbReference>
<dbReference type="Gene3D" id="1.10.357.10">
    <property type="entry name" value="Tetracycline Repressor, domain 2"/>
    <property type="match status" value="1"/>
</dbReference>
<organism evidence="4 5">
    <name type="scientific">Ellagibacter isourolithinifaciens</name>
    <dbReference type="NCBI Taxonomy" id="2137581"/>
    <lineage>
        <taxon>Bacteria</taxon>
        <taxon>Bacillati</taxon>
        <taxon>Actinomycetota</taxon>
        <taxon>Coriobacteriia</taxon>
        <taxon>Eggerthellales</taxon>
        <taxon>Eggerthellaceae</taxon>
        <taxon>Ellagibacter</taxon>
    </lineage>
</organism>
<dbReference type="GeneID" id="98658717"/>
<proteinExistence type="predicted"/>
<name>A0A6N6NJM8_9ACTN</name>
<evidence type="ECO:0000313" key="5">
    <source>
        <dbReference type="Proteomes" id="UP000468668"/>
    </source>
</evidence>
<comment type="caution">
    <text evidence="4">The sequence shown here is derived from an EMBL/GenBank/DDBJ whole genome shotgun (WGS) entry which is preliminary data.</text>
</comment>
<dbReference type="OrthoDB" id="3193022at2"/>
<dbReference type="GO" id="GO:0003677">
    <property type="term" value="F:DNA binding"/>
    <property type="evidence" value="ECO:0007669"/>
    <property type="project" value="UniProtKB-UniRule"/>
</dbReference>
<dbReference type="PROSITE" id="PS50977">
    <property type="entry name" value="HTH_TETR_2"/>
    <property type="match status" value="1"/>
</dbReference>
<sequence length="218" mass="23749">MKHLESDTAIKEALLRVMRSRTLDSVSVAELARQAQVSRTTFYAHFNNVYEVFQALIGDYMADVQSLDGRLSDMRPHAPRTYPDSNGVADGPGEARPSCRTGCIAIPYCQKIRSAGKYAPVVADPRFLPELLRSDHSIDREFFSERLAGSSLSRRQIKALCVFQMSGCHALATSGLASEGDWPELQETIDAFIDGGITALGKKHAALTGTQAAEQGVS</sequence>
<keyword evidence="1 2" id="KW-0238">DNA-binding</keyword>
<keyword evidence="5" id="KW-1185">Reference proteome</keyword>
<feature type="domain" description="HTH tetR-type" evidence="3">
    <location>
        <begin position="4"/>
        <end position="64"/>
    </location>
</feature>
<evidence type="ECO:0000313" key="4">
    <source>
        <dbReference type="EMBL" id="KAB1636327.1"/>
    </source>
</evidence>
<dbReference type="Pfam" id="PF00440">
    <property type="entry name" value="TetR_N"/>
    <property type="match status" value="1"/>
</dbReference>
<evidence type="ECO:0000259" key="3">
    <source>
        <dbReference type="PROSITE" id="PS50977"/>
    </source>
</evidence>
<dbReference type="SUPFAM" id="SSF46689">
    <property type="entry name" value="Homeodomain-like"/>
    <property type="match status" value="1"/>
</dbReference>
<protein>
    <submittedName>
        <fullName evidence="4">TetR/AcrR family transcriptional regulator</fullName>
    </submittedName>
</protein>
<dbReference type="Proteomes" id="UP000468668">
    <property type="component" value="Unassembled WGS sequence"/>
</dbReference>
<evidence type="ECO:0000256" key="2">
    <source>
        <dbReference type="PROSITE-ProRule" id="PRU00335"/>
    </source>
</evidence>
<dbReference type="InterPro" id="IPR009057">
    <property type="entry name" value="Homeodomain-like_sf"/>
</dbReference>
<dbReference type="AlphaFoldDB" id="A0A6N6NJM8"/>
<feature type="DNA-binding region" description="H-T-H motif" evidence="2">
    <location>
        <begin position="27"/>
        <end position="46"/>
    </location>
</feature>
<accession>A0A6N6NJM8</accession>
<dbReference type="InterPro" id="IPR001647">
    <property type="entry name" value="HTH_TetR"/>
</dbReference>